<organism evidence="1">
    <name type="scientific">hydrothermal vent metagenome</name>
    <dbReference type="NCBI Taxonomy" id="652676"/>
    <lineage>
        <taxon>unclassified sequences</taxon>
        <taxon>metagenomes</taxon>
        <taxon>ecological metagenomes</taxon>
    </lineage>
</organism>
<accession>A0A3B0VY12</accession>
<dbReference type="EMBL" id="UOFA01000153">
    <property type="protein sequence ID" value="VAW45023.1"/>
    <property type="molecule type" value="Genomic_DNA"/>
</dbReference>
<feature type="non-terminal residue" evidence="1">
    <location>
        <position position="1"/>
    </location>
</feature>
<proteinExistence type="predicted"/>
<reference evidence="1" key="1">
    <citation type="submission" date="2018-06" db="EMBL/GenBank/DDBJ databases">
        <authorList>
            <person name="Zhirakovskaya E."/>
        </authorList>
    </citation>
    <scope>NUCLEOTIDE SEQUENCE</scope>
</reference>
<name>A0A3B0VY12_9ZZZZ</name>
<evidence type="ECO:0000313" key="1">
    <source>
        <dbReference type="EMBL" id="VAW45023.1"/>
    </source>
</evidence>
<protein>
    <submittedName>
        <fullName evidence="1">Uncharacterized protein</fullName>
    </submittedName>
</protein>
<dbReference type="AlphaFoldDB" id="A0A3B0VY12"/>
<sequence length="56" mass="6624">SGEWLVEIVKDDKLLYVDLSERKAFLTFTDWARFLLAKGMLFEQDYDFKHAPNLAQ</sequence>
<gene>
    <name evidence="1" type="ORF">MNBD_GAMMA02-1384</name>
</gene>